<dbReference type="PANTHER" id="PTHR11972">
    <property type="entry name" value="NADPH OXIDASE"/>
    <property type="match status" value="1"/>
</dbReference>
<dbReference type="FunFam" id="3.40.50.80:FF:000039">
    <property type="entry name" value="Ferric reduction oxidase 3"/>
    <property type="match status" value="1"/>
</dbReference>
<keyword evidence="8 15" id="KW-1133">Transmembrane helix</keyword>
<dbReference type="GO" id="GO:0046872">
    <property type="term" value="F:metal ion binding"/>
    <property type="evidence" value="ECO:0007669"/>
    <property type="project" value="UniProtKB-KW"/>
</dbReference>
<proteinExistence type="inferred from homology"/>
<keyword evidence="4" id="KW-0813">Transport</keyword>
<evidence type="ECO:0000256" key="7">
    <source>
        <dbReference type="ARBA" id="ARBA00022982"/>
    </source>
</evidence>
<dbReference type="InterPro" id="IPR013121">
    <property type="entry name" value="Fe_red_NAD-bd_6"/>
</dbReference>
<keyword evidence="6" id="KW-0479">Metal-binding</keyword>
<dbReference type="AlphaFoldDB" id="A0AAN9SAN1"/>
<accession>A0AAN9SAN1</accession>
<evidence type="ECO:0000256" key="14">
    <source>
        <dbReference type="ARBA" id="ARBA00066905"/>
    </source>
</evidence>
<evidence type="ECO:0000256" key="9">
    <source>
        <dbReference type="ARBA" id="ARBA00023002"/>
    </source>
</evidence>
<keyword evidence="5 15" id="KW-0812">Transmembrane</keyword>
<dbReference type="PANTHER" id="PTHR11972:SF41">
    <property type="entry name" value="FERRIC REDUCTION OXIDASE 2"/>
    <property type="match status" value="1"/>
</dbReference>
<evidence type="ECO:0000256" key="12">
    <source>
        <dbReference type="ARBA" id="ARBA00023136"/>
    </source>
</evidence>
<dbReference type="GO" id="GO:0006811">
    <property type="term" value="P:monoatomic ion transport"/>
    <property type="evidence" value="ECO:0007669"/>
    <property type="project" value="UniProtKB-KW"/>
</dbReference>
<evidence type="ECO:0000256" key="4">
    <source>
        <dbReference type="ARBA" id="ARBA00022448"/>
    </source>
</evidence>
<dbReference type="EMBL" id="JAYMYS010000006">
    <property type="protein sequence ID" value="KAK7390408.1"/>
    <property type="molecule type" value="Genomic_DNA"/>
</dbReference>
<keyword evidence="11" id="KW-0406">Ion transport</keyword>
<evidence type="ECO:0000256" key="13">
    <source>
        <dbReference type="ARBA" id="ARBA00050970"/>
    </source>
</evidence>
<protein>
    <recommendedName>
        <fullName evidence="14">ferric-chelate reductase (NADH)</fullName>
        <ecNumber evidence="14">1.16.1.7</ecNumber>
    </recommendedName>
</protein>
<comment type="cofactor">
    <cofactor evidence="1">
        <name>FAD</name>
        <dbReference type="ChEBI" id="CHEBI:57692"/>
    </cofactor>
</comment>
<dbReference type="GO" id="GO:0005886">
    <property type="term" value="C:plasma membrane"/>
    <property type="evidence" value="ECO:0007669"/>
    <property type="project" value="TreeGrafter"/>
</dbReference>
<keyword evidence="18" id="KW-1185">Reference proteome</keyword>
<evidence type="ECO:0000259" key="16">
    <source>
        <dbReference type="Pfam" id="PF08030"/>
    </source>
</evidence>
<evidence type="ECO:0000256" key="6">
    <source>
        <dbReference type="ARBA" id="ARBA00022723"/>
    </source>
</evidence>
<dbReference type="Gene3D" id="3.40.50.80">
    <property type="entry name" value="Nucleotide-binding domain of ferredoxin-NADP reductase (FNR) module"/>
    <property type="match status" value="1"/>
</dbReference>
<dbReference type="SUPFAM" id="SSF52343">
    <property type="entry name" value="Ferredoxin reductase-like, C-terminal NADP-linked domain"/>
    <property type="match status" value="1"/>
</dbReference>
<comment type="subcellular location">
    <subcellularLocation>
        <location evidence="2">Membrane</location>
        <topology evidence="2">Multi-pass membrane protein</topology>
    </subcellularLocation>
</comment>
<dbReference type="InterPro" id="IPR039261">
    <property type="entry name" value="FNR_nucleotide-bd"/>
</dbReference>
<evidence type="ECO:0000256" key="8">
    <source>
        <dbReference type="ARBA" id="ARBA00022989"/>
    </source>
</evidence>
<feature type="transmembrane region" description="Helical" evidence="15">
    <location>
        <begin position="115"/>
        <end position="138"/>
    </location>
</feature>
<sequence>MHVLCIISCNARKREVTIWKRPVLTKGPLGIVSGTELAFFLIWEERLDSVAVILGEVGNWAAFNQPSEVIVKVKIPHELSLLRLRSHMATTSLVAVTDHEPTILSMLKWDKQDDISILAGEISLLLGLCLWIASIFRIRRKVFELFYYTYNLYILFIVFFIFQVSITYACIMLPGFYLFLVDSYLRFPPRVLPCEAVELNFSKCHGPSRPASSNYQRHNTLVMVSGGSDITSFISIIRELIYVNTTFKYKTPKVVLICAFKNPSSLSMLALILPISDIPSDISNMELQIEVYITRDKELKADDPIHPQTIWFKPNPSDEPTHAILGPNSWLWLGAIISSSFIIFLILIGIITRYYICPIVHNTNKIFPFPLSAFLNMLVIYVSIASVASAGFLWSKKHNAKQAKQIQNLEGSTPTASPNSMVYNAERELENLPCQTLIHTTNVHFGLRPDLRKMLLEHKGPSVGVLASGPKIMRQEVAAICSSGLAKNLHFESISFSW</sequence>
<evidence type="ECO:0000256" key="10">
    <source>
        <dbReference type="ARBA" id="ARBA00023004"/>
    </source>
</evidence>
<evidence type="ECO:0000313" key="17">
    <source>
        <dbReference type="EMBL" id="KAK7390408.1"/>
    </source>
</evidence>
<keyword evidence="7" id="KW-0249">Electron transport</keyword>
<evidence type="ECO:0000256" key="2">
    <source>
        <dbReference type="ARBA" id="ARBA00004141"/>
    </source>
</evidence>
<evidence type="ECO:0000313" key="18">
    <source>
        <dbReference type="Proteomes" id="UP001386955"/>
    </source>
</evidence>
<comment type="caution">
    <text evidence="17">The sequence shown here is derived from an EMBL/GenBank/DDBJ whole genome shotgun (WGS) entry which is preliminary data.</text>
</comment>
<name>A0AAN9SAN1_PSOTE</name>
<comment type="catalytic activity">
    <reaction evidence="13">
        <text>2 a Fe(II)-siderophore + NAD(+) + H(+) = 2 a Fe(III)-siderophore + NADH</text>
        <dbReference type="Rhea" id="RHEA:15061"/>
        <dbReference type="Rhea" id="RHEA-COMP:11342"/>
        <dbReference type="Rhea" id="RHEA-COMP:11344"/>
        <dbReference type="ChEBI" id="CHEBI:15378"/>
        <dbReference type="ChEBI" id="CHEBI:29033"/>
        <dbReference type="ChEBI" id="CHEBI:29034"/>
        <dbReference type="ChEBI" id="CHEBI:57540"/>
        <dbReference type="ChEBI" id="CHEBI:57945"/>
        <dbReference type="EC" id="1.16.1.7"/>
    </reaction>
</comment>
<dbReference type="Proteomes" id="UP001386955">
    <property type="component" value="Unassembled WGS sequence"/>
</dbReference>
<reference evidence="17 18" key="1">
    <citation type="submission" date="2024-01" db="EMBL/GenBank/DDBJ databases">
        <title>The genomes of 5 underutilized Papilionoideae crops provide insights into root nodulation and disease resistanc.</title>
        <authorList>
            <person name="Jiang F."/>
        </authorList>
    </citation>
    <scope>NUCLEOTIDE SEQUENCE [LARGE SCALE GENOMIC DNA]</scope>
    <source>
        <strain evidence="17">DUOXIRENSHENG_FW03</strain>
        <tissue evidence="17">Leaves</tissue>
    </source>
</reference>
<dbReference type="InterPro" id="IPR050369">
    <property type="entry name" value="RBOH/FRE"/>
</dbReference>
<keyword evidence="12 15" id="KW-0472">Membrane</keyword>
<keyword evidence="10" id="KW-0408">Iron</keyword>
<gene>
    <name evidence="17" type="ORF">VNO78_25713</name>
</gene>
<evidence type="ECO:0000256" key="3">
    <source>
        <dbReference type="ARBA" id="ARBA00006278"/>
    </source>
</evidence>
<organism evidence="17 18">
    <name type="scientific">Psophocarpus tetragonolobus</name>
    <name type="common">Winged bean</name>
    <name type="synonym">Dolichos tetragonolobus</name>
    <dbReference type="NCBI Taxonomy" id="3891"/>
    <lineage>
        <taxon>Eukaryota</taxon>
        <taxon>Viridiplantae</taxon>
        <taxon>Streptophyta</taxon>
        <taxon>Embryophyta</taxon>
        <taxon>Tracheophyta</taxon>
        <taxon>Spermatophyta</taxon>
        <taxon>Magnoliopsida</taxon>
        <taxon>eudicotyledons</taxon>
        <taxon>Gunneridae</taxon>
        <taxon>Pentapetalae</taxon>
        <taxon>rosids</taxon>
        <taxon>fabids</taxon>
        <taxon>Fabales</taxon>
        <taxon>Fabaceae</taxon>
        <taxon>Papilionoideae</taxon>
        <taxon>50 kb inversion clade</taxon>
        <taxon>NPAAA clade</taxon>
        <taxon>indigoferoid/millettioid clade</taxon>
        <taxon>Phaseoleae</taxon>
        <taxon>Psophocarpus</taxon>
    </lineage>
</organism>
<feature type="domain" description="Ferric reductase NAD binding" evidence="16">
    <location>
        <begin position="219"/>
        <end position="481"/>
    </location>
</feature>
<evidence type="ECO:0000256" key="1">
    <source>
        <dbReference type="ARBA" id="ARBA00001974"/>
    </source>
</evidence>
<evidence type="ECO:0000256" key="11">
    <source>
        <dbReference type="ARBA" id="ARBA00023065"/>
    </source>
</evidence>
<dbReference type="Pfam" id="PF08030">
    <property type="entry name" value="NAD_binding_6"/>
    <property type="match status" value="1"/>
</dbReference>
<keyword evidence="9" id="KW-0560">Oxidoreductase</keyword>
<dbReference type="GO" id="GO:0140618">
    <property type="term" value="F:ferric-chelate reductase (NADH) activity"/>
    <property type="evidence" value="ECO:0007669"/>
    <property type="project" value="UniProtKB-EC"/>
</dbReference>
<evidence type="ECO:0000256" key="5">
    <source>
        <dbReference type="ARBA" id="ARBA00022692"/>
    </source>
</evidence>
<comment type="similarity">
    <text evidence="3">Belongs to the ferric reductase (FRE) family.</text>
</comment>
<feature type="transmembrane region" description="Helical" evidence="15">
    <location>
        <begin position="330"/>
        <end position="351"/>
    </location>
</feature>
<dbReference type="EC" id="1.16.1.7" evidence="14"/>
<feature type="transmembrane region" description="Helical" evidence="15">
    <location>
        <begin position="150"/>
        <end position="180"/>
    </location>
</feature>
<evidence type="ECO:0000256" key="15">
    <source>
        <dbReference type="SAM" id="Phobius"/>
    </source>
</evidence>
<feature type="transmembrane region" description="Helical" evidence="15">
    <location>
        <begin position="371"/>
        <end position="394"/>
    </location>
</feature>